<dbReference type="SMART" id="SM00855">
    <property type="entry name" value="PGAM"/>
    <property type="match status" value="1"/>
</dbReference>
<proteinExistence type="predicted"/>
<dbReference type="Gene3D" id="3.40.50.1240">
    <property type="entry name" value="Phosphoglycerate mutase-like"/>
    <property type="match status" value="1"/>
</dbReference>
<gene>
    <name evidence="1" type="ORF">F4X14_08790</name>
</gene>
<dbReference type="EMBL" id="VXMH01000040">
    <property type="protein sequence ID" value="MYC95057.1"/>
    <property type="molecule type" value="Genomic_DNA"/>
</dbReference>
<dbReference type="PANTHER" id="PTHR48100:SF44">
    <property type="entry name" value="PHOSPHATASE C1620.13-RELATED"/>
    <property type="match status" value="1"/>
</dbReference>
<dbReference type="InterPro" id="IPR001345">
    <property type="entry name" value="PG/BPGM_mutase_AS"/>
</dbReference>
<dbReference type="InterPro" id="IPR050275">
    <property type="entry name" value="PGM_Phosphatase"/>
</dbReference>
<dbReference type="PANTHER" id="PTHR48100">
    <property type="entry name" value="BROAD-SPECIFICITY PHOSPHATASE YOR283W-RELATED"/>
    <property type="match status" value="1"/>
</dbReference>
<organism evidence="1">
    <name type="scientific">Caldilineaceae bacterium SB0661_bin_32</name>
    <dbReference type="NCBI Taxonomy" id="2605255"/>
    <lineage>
        <taxon>Bacteria</taxon>
        <taxon>Bacillati</taxon>
        <taxon>Chloroflexota</taxon>
        <taxon>Caldilineae</taxon>
        <taxon>Caldilineales</taxon>
        <taxon>Caldilineaceae</taxon>
    </lineage>
</organism>
<dbReference type="GO" id="GO:0005829">
    <property type="term" value="C:cytosol"/>
    <property type="evidence" value="ECO:0007669"/>
    <property type="project" value="TreeGrafter"/>
</dbReference>
<dbReference type="InterPro" id="IPR029033">
    <property type="entry name" value="His_PPase_superfam"/>
</dbReference>
<dbReference type="PROSITE" id="PS00175">
    <property type="entry name" value="PG_MUTASE"/>
    <property type="match status" value="1"/>
</dbReference>
<name>A0A6B1D7C3_9CHLR</name>
<sequence length="241" mass="27168">MILYLIRHGQSANNLLAEQLKERPGPFPFETYMKNRVAEPPLTEVGEQQAEKLGAYFDGMEFSRLFCSPMLRTMQTMRPLAESQGREPTVWIDLHEHGGIFLRPGPNAQAVGFPGLNRAEMSEMFPGYRVDGIGENGWWRGDEEDLASCHARAVRVAEELHRMAGESEEDESIAAVSHGTFMDSLLKALLGRLPGKELYFNHHNTGVTRVDFSSSRSDGKLVVTVRYTNRAEHLADEHMTY</sequence>
<evidence type="ECO:0000313" key="1">
    <source>
        <dbReference type="EMBL" id="MYC95057.1"/>
    </source>
</evidence>
<dbReference type="CDD" id="cd07067">
    <property type="entry name" value="HP_PGM_like"/>
    <property type="match status" value="1"/>
</dbReference>
<dbReference type="GO" id="GO:0016791">
    <property type="term" value="F:phosphatase activity"/>
    <property type="evidence" value="ECO:0007669"/>
    <property type="project" value="TreeGrafter"/>
</dbReference>
<accession>A0A6B1D7C3</accession>
<dbReference type="Pfam" id="PF00300">
    <property type="entry name" value="His_Phos_1"/>
    <property type="match status" value="1"/>
</dbReference>
<comment type="caution">
    <text evidence="1">The sequence shown here is derived from an EMBL/GenBank/DDBJ whole genome shotgun (WGS) entry which is preliminary data.</text>
</comment>
<dbReference type="AlphaFoldDB" id="A0A6B1D7C3"/>
<reference evidence="1" key="1">
    <citation type="submission" date="2019-09" db="EMBL/GenBank/DDBJ databases">
        <title>Characterisation of the sponge microbiome using genome-centric metagenomics.</title>
        <authorList>
            <person name="Engelberts J.P."/>
            <person name="Robbins S.J."/>
            <person name="De Goeij J.M."/>
            <person name="Aranda M."/>
            <person name="Bell S.C."/>
            <person name="Webster N.S."/>
        </authorList>
    </citation>
    <scope>NUCLEOTIDE SEQUENCE</scope>
    <source>
        <strain evidence="1">SB0661_bin_32</strain>
    </source>
</reference>
<dbReference type="SUPFAM" id="SSF53254">
    <property type="entry name" value="Phosphoglycerate mutase-like"/>
    <property type="match status" value="1"/>
</dbReference>
<protein>
    <submittedName>
        <fullName evidence="1">Histidine phosphatase family protein</fullName>
    </submittedName>
</protein>
<dbReference type="InterPro" id="IPR013078">
    <property type="entry name" value="His_Pase_superF_clade-1"/>
</dbReference>